<keyword evidence="2" id="KW-1185">Reference proteome</keyword>
<sequence length="1350" mass="148983">MTTQLPLDKTFLIAAWAEAIAYGFLVCLFCATMFFTFGTGLRHDFHGKVMICVSCTMFFVASWHLAMNGYRLIEGFTEHAFTPGGPVAYFGNLRTWDHVLKDTLYATQEILGNAAAIYRCYILWGQDWRVISLPLLLMVGSVVSGYTVCALFVKVDPNQTVFDPLLNSWIRAFYSIAVVQNIITTSLMAFRIWRTTHQSAKFRTDRGLIPILRILVESAALQLVVEILLLALYCSNINAQYILLELVTPVVGITFNAITIRIRLRALNTASTGSGITKSDHVQTIGSVPMRRRIHVDITKEVEDDMEKSTDYRVIDISSNSRMSLNKYANLPDIDTAPDVYETEDVVDSGEGNDSSDHDDEGAQNRGNKRHADSNAPREELDSSHLMSHDEASKRFRKAEKRRAQMRTEYAYPPSSTSPVDETSSSSKPVPLSYRLRALQAELAALEEELSDPTNPQLHKERVEDHVDPGVLIRGLVDVRGRLEKIRKGKEGRGKLVQVVLGADGDRENDVEESKAPGDSTTQAKPELQSASVADMDKRLGDLEKMLGSSNIAIDEASTMPPPLLSSVARLNAQLTILTQPRHIDSVSRRLKLLLSDLDRASASQQHGHRRNPSQPSASGQSPNIQEQLLPLLSRLSPLLPQIPHILTRLRTLSSLHTSAGEFQSMLSSLETDQQGMHKSLDDLEEAMKTVEKSLEANQKVVRGNVAGLEERVDNLLGRLEELGRDSTLSLVLDHQPLNSVSRNVTLSSVICPVCERGVPESDINRHLDNACNGNDSVRPEPKPSTSGAASSSQRASKKEALAPIFAKPSRRAEGVSSPSQTRQIPLKRSAVDEGTPTSMSLKRKRNQAKHDAVPLAERLRPKKLADFVGQAHLTGPDSLLQKAVSNGSVGSIILWGPPGCGKTTLARLIAGETNSILKELSATVVGINDIRQTFEEAKGTMALTGRRTIIFLDEVHRFTRSQQDIFLPSIEKGEVQVGMLFRDYEHLQRRYPVDWCHHRESFIQIELCSTESVQASTSSGTTTSADSEDCRVFTLNPLSTDDMKQILHNAVARICEEAEEVSEPSIEVEVPLPTPPNPSSSQASVASIGTTAYPQLSEKVMDTIASLSNGDARTALSLLELALLSKDMKERQLLNHLRVSVSVSYDRTGESHYDMISALHKSIRGSQGSAALYWLARMLTGGEDPVFVARRLVVCASEDVGLADNHALPLAVATMQACQLVGMPECRINLAHCVSYLSEAPKSTRSYRGYNRAEAAAKNDPTDPVPMAVRNAPTSLMKDLGYGDGYHYNPDFAHPVYNEYLPPKLRDEVFLKQAGDESDKTWDEDALRQWETEMNGGELWDGRDDKNAV</sequence>
<dbReference type="Proteomes" id="UP000824881">
    <property type="component" value="Unassembled WGS sequence"/>
</dbReference>
<organism evidence="1 2">
    <name type="scientific">Pleurotus cornucopiae</name>
    <name type="common">Cornucopia mushroom</name>
    <dbReference type="NCBI Taxonomy" id="5321"/>
    <lineage>
        <taxon>Eukaryota</taxon>
        <taxon>Fungi</taxon>
        <taxon>Dikarya</taxon>
        <taxon>Basidiomycota</taxon>
        <taxon>Agaricomycotina</taxon>
        <taxon>Agaricomycetes</taxon>
        <taxon>Agaricomycetidae</taxon>
        <taxon>Agaricales</taxon>
        <taxon>Pleurotineae</taxon>
        <taxon>Pleurotaceae</taxon>
        <taxon>Pleurotus</taxon>
    </lineage>
</organism>
<evidence type="ECO:0000313" key="1">
    <source>
        <dbReference type="EMBL" id="KAG9220825.1"/>
    </source>
</evidence>
<accession>A0ACB7IS97</accession>
<name>A0ACB7IS97_PLECO</name>
<comment type="caution">
    <text evidence="1">The sequence shown here is derived from an EMBL/GenBank/DDBJ whole genome shotgun (WGS) entry which is preliminary data.</text>
</comment>
<protein>
    <submittedName>
        <fullName evidence="1">Uncharacterized protein</fullName>
    </submittedName>
</protein>
<dbReference type="EMBL" id="WQMT02000007">
    <property type="protein sequence ID" value="KAG9220825.1"/>
    <property type="molecule type" value="Genomic_DNA"/>
</dbReference>
<evidence type="ECO:0000313" key="2">
    <source>
        <dbReference type="Proteomes" id="UP000824881"/>
    </source>
</evidence>
<proteinExistence type="predicted"/>
<reference evidence="1 2" key="1">
    <citation type="journal article" date="2021" name="Appl. Environ. Microbiol.">
        <title>Genetic linkage and physical mapping for an oyster mushroom Pleurotus cornucopiae and QTL analysis for the trait cap color.</title>
        <authorList>
            <person name="Zhang Y."/>
            <person name="Gao W."/>
            <person name="Sonnenberg A."/>
            <person name="Chen Q."/>
            <person name="Zhang J."/>
            <person name="Huang C."/>
        </authorList>
    </citation>
    <scope>NUCLEOTIDE SEQUENCE [LARGE SCALE GENOMIC DNA]</scope>
    <source>
        <strain evidence="1">CCMSSC00406</strain>
    </source>
</reference>
<gene>
    <name evidence="1" type="ORF">CCMSSC00406_0002575</name>
</gene>